<accession>A0A448N100</accession>
<dbReference type="AlphaFoldDB" id="A0A448N100"/>
<sequence length="208" mass="22624">MVRPVAWPRPIPEGHSWRALVGDGWPAHVRVLHPASRRIDGVEHPVRWQEIAPEGVSIATAGWSEVSGIGLHEGAAGPGWDHEPDIGPSPLILSVLLRQMLPGVPEGRVWTGEWDGWGNRKRPAGSRPLTVPGRRYHVTAMSPRKLLTELNPDRLPDVVWDEAGTFIILADIDLPSTVVGCQKGIAERLLRNPGLEAVRVDGAAPVVT</sequence>
<gene>
    <name evidence="1" type="ORF">NCTC12967_02401</name>
</gene>
<dbReference type="GeneID" id="64407840"/>
<name>A0A448N100_9ACTN</name>
<evidence type="ECO:0000313" key="1">
    <source>
        <dbReference type="EMBL" id="VEH71091.1"/>
    </source>
</evidence>
<organism evidence="1 2">
    <name type="scientific">Arachnia propionica</name>
    <dbReference type="NCBI Taxonomy" id="1750"/>
    <lineage>
        <taxon>Bacteria</taxon>
        <taxon>Bacillati</taxon>
        <taxon>Actinomycetota</taxon>
        <taxon>Actinomycetes</taxon>
        <taxon>Propionibacteriales</taxon>
        <taxon>Propionibacteriaceae</taxon>
        <taxon>Arachnia</taxon>
    </lineage>
</organism>
<proteinExistence type="predicted"/>
<dbReference type="Proteomes" id="UP000273044">
    <property type="component" value="Chromosome"/>
</dbReference>
<keyword evidence="2" id="KW-1185">Reference proteome</keyword>
<dbReference type="RefSeq" id="WP_061787984.1">
    <property type="nucleotide sequence ID" value="NZ_CAUVFX010000019.1"/>
</dbReference>
<evidence type="ECO:0000313" key="2">
    <source>
        <dbReference type="Proteomes" id="UP000273044"/>
    </source>
</evidence>
<dbReference type="EMBL" id="LR134406">
    <property type="protein sequence ID" value="VEH71091.1"/>
    <property type="molecule type" value="Genomic_DNA"/>
</dbReference>
<reference evidence="1 2" key="1">
    <citation type="submission" date="2018-12" db="EMBL/GenBank/DDBJ databases">
        <authorList>
            <consortium name="Pathogen Informatics"/>
        </authorList>
    </citation>
    <scope>NUCLEOTIDE SEQUENCE [LARGE SCALE GENOMIC DNA]</scope>
    <source>
        <strain evidence="1 2">NCTC12967</strain>
    </source>
</reference>
<protein>
    <submittedName>
        <fullName evidence="1">Uncharacterized protein</fullName>
    </submittedName>
</protein>